<keyword evidence="2" id="KW-1185">Reference proteome</keyword>
<dbReference type="Proteomes" id="UP000623461">
    <property type="component" value="Unassembled WGS sequence"/>
</dbReference>
<gene>
    <name evidence="1" type="ORF">GCM10009721_43240</name>
</gene>
<protein>
    <recommendedName>
        <fullName evidence="3">TetR family transcriptional regulator</fullName>
    </recommendedName>
</protein>
<accession>A0ABQ2IJT8</accession>
<evidence type="ECO:0008006" key="3">
    <source>
        <dbReference type="Google" id="ProtNLM"/>
    </source>
</evidence>
<comment type="caution">
    <text evidence="1">The sequence shown here is derived from an EMBL/GenBank/DDBJ whole genome shotgun (WGS) entry which is preliminary data.</text>
</comment>
<dbReference type="EMBL" id="BMNZ01000015">
    <property type="protein sequence ID" value="GGN10576.1"/>
    <property type="molecule type" value="Genomic_DNA"/>
</dbReference>
<sequence>MYGAEEPLWRRYEQACAFLRDDLASGYVRMLQEMIAAGWTDTAIGTEVSGLLRGWFDLLERVVREAADELGDLGPFSPRSIAALVGLAFMGGESMLLLGDSWEADVFDALELVGAALKAHGA</sequence>
<evidence type="ECO:0000313" key="2">
    <source>
        <dbReference type="Proteomes" id="UP000623461"/>
    </source>
</evidence>
<name>A0ABQ2IJT8_9MICO</name>
<organism evidence="1 2">
    <name type="scientific">Terrabacter tumescens</name>
    <dbReference type="NCBI Taxonomy" id="60443"/>
    <lineage>
        <taxon>Bacteria</taxon>
        <taxon>Bacillati</taxon>
        <taxon>Actinomycetota</taxon>
        <taxon>Actinomycetes</taxon>
        <taxon>Micrococcales</taxon>
        <taxon>Intrasporangiaceae</taxon>
        <taxon>Terrabacter</taxon>
    </lineage>
</organism>
<evidence type="ECO:0000313" key="1">
    <source>
        <dbReference type="EMBL" id="GGN10576.1"/>
    </source>
</evidence>
<reference evidence="2" key="1">
    <citation type="journal article" date="2019" name="Int. J. Syst. Evol. Microbiol.">
        <title>The Global Catalogue of Microorganisms (GCM) 10K type strain sequencing project: providing services to taxonomists for standard genome sequencing and annotation.</title>
        <authorList>
            <consortium name="The Broad Institute Genomics Platform"/>
            <consortium name="The Broad Institute Genome Sequencing Center for Infectious Disease"/>
            <person name="Wu L."/>
            <person name="Ma J."/>
        </authorList>
    </citation>
    <scope>NUCLEOTIDE SEQUENCE [LARGE SCALE GENOMIC DNA]</scope>
    <source>
        <strain evidence="2">JCM 1365</strain>
    </source>
</reference>
<proteinExistence type="predicted"/>